<evidence type="ECO:0000256" key="1">
    <source>
        <dbReference type="SAM" id="MobiDB-lite"/>
    </source>
</evidence>
<dbReference type="Proteomes" id="UP000237000">
    <property type="component" value="Unassembled WGS sequence"/>
</dbReference>
<sequence length="49" mass="5254">DTGSRYSRCPLLSVPARRPLIRHPHSASYPAHPSLASTSSPSKNSGYSC</sequence>
<name>A0A2P5G1B1_TREOI</name>
<dbReference type="EMBL" id="JXTC01000001">
    <property type="protein sequence ID" value="POO03844.1"/>
    <property type="molecule type" value="Genomic_DNA"/>
</dbReference>
<comment type="caution">
    <text evidence="2">The sequence shown here is derived from an EMBL/GenBank/DDBJ whole genome shotgun (WGS) entry which is preliminary data.</text>
</comment>
<organism evidence="2 3">
    <name type="scientific">Trema orientale</name>
    <name type="common">Charcoal tree</name>
    <name type="synonym">Celtis orientalis</name>
    <dbReference type="NCBI Taxonomy" id="63057"/>
    <lineage>
        <taxon>Eukaryota</taxon>
        <taxon>Viridiplantae</taxon>
        <taxon>Streptophyta</taxon>
        <taxon>Embryophyta</taxon>
        <taxon>Tracheophyta</taxon>
        <taxon>Spermatophyta</taxon>
        <taxon>Magnoliopsida</taxon>
        <taxon>eudicotyledons</taxon>
        <taxon>Gunneridae</taxon>
        <taxon>Pentapetalae</taxon>
        <taxon>rosids</taxon>
        <taxon>fabids</taxon>
        <taxon>Rosales</taxon>
        <taxon>Cannabaceae</taxon>
        <taxon>Trema</taxon>
    </lineage>
</organism>
<feature type="non-terminal residue" evidence="2">
    <location>
        <position position="1"/>
    </location>
</feature>
<dbReference type="AlphaFoldDB" id="A0A2P5G1B1"/>
<accession>A0A2P5G1B1</accession>
<feature type="compositionally biased region" description="Polar residues" evidence="1">
    <location>
        <begin position="35"/>
        <end position="49"/>
    </location>
</feature>
<protein>
    <submittedName>
        <fullName evidence="2">Uncharacterized protein</fullName>
    </submittedName>
</protein>
<evidence type="ECO:0000313" key="2">
    <source>
        <dbReference type="EMBL" id="POO03844.1"/>
    </source>
</evidence>
<gene>
    <name evidence="2" type="ORF">TorRG33x02_001480</name>
</gene>
<keyword evidence="3" id="KW-1185">Reference proteome</keyword>
<proteinExistence type="predicted"/>
<evidence type="ECO:0000313" key="3">
    <source>
        <dbReference type="Proteomes" id="UP000237000"/>
    </source>
</evidence>
<reference evidence="3" key="1">
    <citation type="submission" date="2016-06" db="EMBL/GenBank/DDBJ databases">
        <title>Parallel loss of symbiosis genes in relatives of nitrogen-fixing non-legume Parasponia.</title>
        <authorList>
            <person name="Van Velzen R."/>
            <person name="Holmer R."/>
            <person name="Bu F."/>
            <person name="Rutten L."/>
            <person name="Van Zeijl A."/>
            <person name="Liu W."/>
            <person name="Santuari L."/>
            <person name="Cao Q."/>
            <person name="Sharma T."/>
            <person name="Shen D."/>
            <person name="Roswanjaya Y."/>
            <person name="Wardhani T."/>
            <person name="Kalhor M.S."/>
            <person name="Jansen J."/>
            <person name="Van den Hoogen J."/>
            <person name="Gungor B."/>
            <person name="Hartog M."/>
            <person name="Hontelez J."/>
            <person name="Verver J."/>
            <person name="Yang W.-C."/>
            <person name="Schijlen E."/>
            <person name="Repin R."/>
            <person name="Schilthuizen M."/>
            <person name="Schranz E."/>
            <person name="Heidstra R."/>
            <person name="Miyata K."/>
            <person name="Fedorova E."/>
            <person name="Kohlen W."/>
            <person name="Bisseling T."/>
            <person name="Smit S."/>
            <person name="Geurts R."/>
        </authorList>
    </citation>
    <scope>NUCLEOTIDE SEQUENCE [LARGE SCALE GENOMIC DNA]</scope>
    <source>
        <strain evidence="3">cv. RG33-2</strain>
    </source>
</reference>
<dbReference type="InParanoid" id="A0A2P5G1B1"/>
<feature type="region of interest" description="Disordered" evidence="1">
    <location>
        <begin position="20"/>
        <end position="49"/>
    </location>
</feature>